<protein>
    <submittedName>
        <fullName evidence="3">ComF family protein</fullName>
    </submittedName>
</protein>
<dbReference type="SUPFAM" id="SSF53271">
    <property type="entry name" value="PRTase-like"/>
    <property type="match status" value="1"/>
</dbReference>
<organism evidence="3 4">
    <name type="scientific">Streptococcus rubneri</name>
    <dbReference type="NCBI Taxonomy" id="1234680"/>
    <lineage>
        <taxon>Bacteria</taxon>
        <taxon>Bacillati</taxon>
        <taxon>Bacillota</taxon>
        <taxon>Bacilli</taxon>
        <taxon>Lactobacillales</taxon>
        <taxon>Streptococcaceae</taxon>
        <taxon>Streptococcus</taxon>
    </lineage>
</organism>
<reference evidence="3 4" key="1">
    <citation type="submission" date="2019-04" db="EMBL/GenBank/DDBJ databases">
        <title>Genome sequencing of Streptococcus rubneri DSM 26920(T).</title>
        <authorList>
            <person name="Kook J.-K."/>
            <person name="Park S.-N."/>
            <person name="Lim Y.K."/>
        </authorList>
    </citation>
    <scope>NUCLEOTIDE SEQUENCE [LARGE SCALE GENOMIC DNA]</scope>
    <source>
        <strain evidence="3 4">DSM 26920</strain>
    </source>
</reference>
<sequence>MKREEEWLCESCRIRFEKVGNEVCSSCCKKGQKGMCEDCTTWKKNGKEVCHRALYYYNEEMKDYFRRYKFQGDQLLGYLFAKEIYLELKKYKGYSIVPIPLSQERKEKRGFNQVTAMLDFANLPYCQLLKKRDTQAQSQKNRKERLELKQSFDLINHQTDLSDLKIILVDDIYTTGATIERAKEILNGKGVKEIKSFSLAR</sequence>
<dbReference type="PANTHER" id="PTHR47505:SF1">
    <property type="entry name" value="DNA UTILIZATION PROTEIN YHGH"/>
    <property type="match status" value="1"/>
</dbReference>
<feature type="domain" description="Phosphoribosyltransferase" evidence="2">
    <location>
        <begin position="123"/>
        <end position="199"/>
    </location>
</feature>
<dbReference type="OrthoDB" id="9779910at2"/>
<dbReference type="CDD" id="cd06223">
    <property type="entry name" value="PRTases_typeI"/>
    <property type="match status" value="1"/>
</dbReference>
<accession>A0A4Z1DTS5</accession>
<dbReference type="InterPro" id="IPR051910">
    <property type="entry name" value="ComF/GntX_DNA_util-trans"/>
</dbReference>
<dbReference type="AlphaFoldDB" id="A0A4Z1DTS5"/>
<gene>
    <name evidence="3" type="ORF">E5S68_09845</name>
</gene>
<dbReference type="InterPro" id="IPR029057">
    <property type="entry name" value="PRTase-like"/>
</dbReference>
<keyword evidence="4" id="KW-1185">Reference proteome</keyword>
<dbReference type="EMBL" id="SRRP01000002">
    <property type="protein sequence ID" value="TGN91397.1"/>
    <property type="molecule type" value="Genomic_DNA"/>
</dbReference>
<evidence type="ECO:0000259" key="2">
    <source>
        <dbReference type="Pfam" id="PF00156"/>
    </source>
</evidence>
<comment type="similarity">
    <text evidence="1">Belongs to the ComF/GntX family.</text>
</comment>
<dbReference type="Proteomes" id="UP000297986">
    <property type="component" value="Unassembled WGS sequence"/>
</dbReference>
<dbReference type="InterPro" id="IPR000836">
    <property type="entry name" value="PRTase_dom"/>
</dbReference>
<evidence type="ECO:0000256" key="1">
    <source>
        <dbReference type="ARBA" id="ARBA00008007"/>
    </source>
</evidence>
<comment type="caution">
    <text evidence="3">The sequence shown here is derived from an EMBL/GenBank/DDBJ whole genome shotgun (WGS) entry which is preliminary data.</text>
</comment>
<dbReference type="Pfam" id="PF00156">
    <property type="entry name" value="Pribosyltran"/>
    <property type="match status" value="1"/>
</dbReference>
<evidence type="ECO:0000313" key="3">
    <source>
        <dbReference type="EMBL" id="TGN91397.1"/>
    </source>
</evidence>
<dbReference type="Gene3D" id="3.40.50.2020">
    <property type="match status" value="1"/>
</dbReference>
<dbReference type="PANTHER" id="PTHR47505">
    <property type="entry name" value="DNA UTILIZATION PROTEIN YHGH"/>
    <property type="match status" value="1"/>
</dbReference>
<evidence type="ECO:0000313" key="4">
    <source>
        <dbReference type="Proteomes" id="UP000297986"/>
    </source>
</evidence>
<name>A0A4Z1DTS5_9STRE</name>
<proteinExistence type="inferred from homology"/>